<accession>A0A3E1NFS5</accession>
<feature type="domain" description="EamA" evidence="7">
    <location>
        <begin position="159"/>
        <end position="297"/>
    </location>
</feature>
<evidence type="ECO:0000256" key="2">
    <source>
        <dbReference type="ARBA" id="ARBA00007362"/>
    </source>
</evidence>
<evidence type="ECO:0000313" key="8">
    <source>
        <dbReference type="EMBL" id="RFM26820.1"/>
    </source>
</evidence>
<feature type="transmembrane region" description="Helical" evidence="6">
    <location>
        <begin position="12"/>
        <end position="34"/>
    </location>
</feature>
<comment type="similarity">
    <text evidence="2">Belongs to the EamA transporter family.</text>
</comment>
<evidence type="ECO:0000256" key="5">
    <source>
        <dbReference type="ARBA" id="ARBA00023136"/>
    </source>
</evidence>
<dbReference type="Pfam" id="PF00892">
    <property type="entry name" value="EamA"/>
    <property type="match status" value="2"/>
</dbReference>
<dbReference type="InterPro" id="IPR050638">
    <property type="entry name" value="AA-Vitamin_Transporters"/>
</dbReference>
<feature type="transmembrane region" description="Helical" evidence="6">
    <location>
        <begin position="281"/>
        <end position="297"/>
    </location>
</feature>
<proteinExistence type="inferred from homology"/>
<dbReference type="GO" id="GO:0016020">
    <property type="term" value="C:membrane"/>
    <property type="evidence" value="ECO:0007669"/>
    <property type="project" value="UniProtKB-SubCell"/>
</dbReference>
<name>A0A3E1NFS5_9BACT</name>
<feature type="transmembrane region" description="Helical" evidence="6">
    <location>
        <begin position="71"/>
        <end position="90"/>
    </location>
</feature>
<evidence type="ECO:0000256" key="1">
    <source>
        <dbReference type="ARBA" id="ARBA00004141"/>
    </source>
</evidence>
<evidence type="ECO:0000256" key="3">
    <source>
        <dbReference type="ARBA" id="ARBA00022692"/>
    </source>
</evidence>
<keyword evidence="5 6" id="KW-0472">Membrane</keyword>
<dbReference type="RefSeq" id="WP_116848604.1">
    <property type="nucleotide sequence ID" value="NZ_QTJU01000007.1"/>
</dbReference>
<dbReference type="EMBL" id="QTJU01000007">
    <property type="protein sequence ID" value="RFM26820.1"/>
    <property type="molecule type" value="Genomic_DNA"/>
</dbReference>
<keyword evidence="3 6" id="KW-0812">Transmembrane</keyword>
<feature type="transmembrane region" description="Helical" evidence="6">
    <location>
        <begin position="229"/>
        <end position="248"/>
    </location>
</feature>
<gene>
    <name evidence="8" type="ORF">DXN05_17685</name>
</gene>
<dbReference type="Proteomes" id="UP000261284">
    <property type="component" value="Unassembled WGS sequence"/>
</dbReference>
<feature type="transmembrane region" description="Helical" evidence="6">
    <location>
        <begin position="157"/>
        <end position="178"/>
    </location>
</feature>
<feature type="transmembrane region" description="Helical" evidence="6">
    <location>
        <begin position="96"/>
        <end position="116"/>
    </location>
</feature>
<dbReference type="InterPro" id="IPR000620">
    <property type="entry name" value="EamA_dom"/>
</dbReference>
<evidence type="ECO:0000256" key="4">
    <source>
        <dbReference type="ARBA" id="ARBA00022989"/>
    </source>
</evidence>
<organism evidence="8 9">
    <name type="scientific">Deminuibacter soli</name>
    <dbReference type="NCBI Taxonomy" id="2291815"/>
    <lineage>
        <taxon>Bacteria</taxon>
        <taxon>Pseudomonadati</taxon>
        <taxon>Bacteroidota</taxon>
        <taxon>Chitinophagia</taxon>
        <taxon>Chitinophagales</taxon>
        <taxon>Chitinophagaceae</taxon>
        <taxon>Deminuibacter</taxon>
    </lineage>
</organism>
<dbReference type="PANTHER" id="PTHR32322">
    <property type="entry name" value="INNER MEMBRANE TRANSPORTER"/>
    <property type="match status" value="1"/>
</dbReference>
<keyword evidence="9" id="KW-1185">Reference proteome</keyword>
<dbReference type="InterPro" id="IPR037185">
    <property type="entry name" value="EmrE-like"/>
</dbReference>
<dbReference type="PANTHER" id="PTHR32322:SF2">
    <property type="entry name" value="EAMA DOMAIN-CONTAINING PROTEIN"/>
    <property type="match status" value="1"/>
</dbReference>
<evidence type="ECO:0000259" key="7">
    <source>
        <dbReference type="Pfam" id="PF00892"/>
    </source>
</evidence>
<reference evidence="8 9" key="1">
    <citation type="submission" date="2018-08" db="EMBL/GenBank/DDBJ databases">
        <title>Chitinophagaceae sp. K23C18032701, a novel bacterium isolated from forest soil.</title>
        <authorList>
            <person name="Wang C."/>
        </authorList>
    </citation>
    <scope>NUCLEOTIDE SEQUENCE [LARGE SCALE GENOMIC DNA]</scope>
    <source>
        <strain evidence="8 9">K23C18032701</strain>
    </source>
</reference>
<evidence type="ECO:0000313" key="9">
    <source>
        <dbReference type="Proteomes" id="UP000261284"/>
    </source>
</evidence>
<evidence type="ECO:0000256" key="6">
    <source>
        <dbReference type="SAM" id="Phobius"/>
    </source>
</evidence>
<dbReference type="AlphaFoldDB" id="A0A3E1NFS5"/>
<feature type="domain" description="EamA" evidence="7">
    <location>
        <begin position="13"/>
        <end position="143"/>
    </location>
</feature>
<protein>
    <submittedName>
        <fullName evidence="8">EamA family transporter</fullName>
    </submittedName>
</protein>
<sequence>MRQQKKPPRALLILAFIAVYFIWGTTYLAIAYAVKGFGPFAISAMRYLAAGTILSVWALATKKVWPAGKDWRVLIISGILMLSGGTGLVVVGEKYISSGSAAVIMATEPLFFILLDKARWKSYFSSKWIIIGLLIGFAGIALFACFTPAGATATSRPVLGTIITLLSAVAWVAGALYANYRLTSKTGTSVHSAVQLLAAGLFSGVVAVIHGEWPAVFSGNVACTAWAGVAYLTVMGSLVAYLAFNWLLTVQPPAIVSTHTYVNPVIAVFIGWLVASEQVTLFQLIALVVVIAGVVITQSNKSKIAE</sequence>
<keyword evidence="4 6" id="KW-1133">Transmembrane helix</keyword>
<comment type="subcellular location">
    <subcellularLocation>
        <location evidence="1">Membrane</location>
        <topology evidence="1">Multi-pass membrane protein</topology>
    </subcellularLocation>
</comment>
<dbReference type="OrthoDB" id="9812547at2"/>
<feature type="transmembrane region" description="Helical" evidence="6">
    <location>
        <begin position="255"/>
        <end position="275"/>
    </location>
</feature>
<comment type="caution">
    <text evidence="8">The sequence shown here is derived from an EMBL/GenBank/DDBJ whole genome shotgun (WGS) entry which is preliminary data.</text>
</comment>
<dbReference type="SUPFAM" id="SSF103481">
    <property type="entry name" value="Multidrug resistance efflux transporter EmrE"/>
    <property type="match status" value="2"/>
</dbReference>
<feature type="transmembrane region" description="Helical" evidence="6">
    <location>
        <begin position="40"/>
        <end position="59"/>
    </location>
</feature>
<feature type="transmembrane region" description="Helical" evidence="6">
    <location>
        <begin position="190"/>
        <end position="209"/>
    </location>
</feature>
<feature type="transmembrane region" description="Helical" evidence="6">
    <location>
        <begin position="128"/>
        <end position="151"/>
    </location>
</feature>